<feature type="binding site" evidence="7">
    <location>
        <position position="110"/>
    </location>
    <ligand>
        <name>Zn(2+)</name>
        <dbReference type="ChEBI" id="CHEBI:29105"/>
        <label>1</label>
    </ligand>
</feature>
<name>A0A0H5C4V8_9ENTR</name>
<dbReference type="STRING" id="1594731.WEOB_050"/>
<feature type="binding site" evidence="7">
    <location>
        <position position="54"/>
    </location>
    <ligand>
        <name>Zn(2+)</name>
        <dbReference type="ChEBI" id="CHEBI:29105"/>
        <label>1</label>
    </ligand>
</feature>
<proteinExistence type="inferred from homology"/>
<dbReference type="Pfam" id="PF00753">
    <property type="entry name" value="Lactamase_B"/>
    <property type="match status" value="1"/>
</dbReference>
<dbReference type="GO" id="GO:0019243">
    <property type="term" value="P:methylglyoxal catabolic process to D-lactate via S-lactoyl-glutathione"/>
    <property type="evidence" value="ECO:0007669"/>
    <property type="project" value="UniProtKB-UniRule"/>
</dbReference>
<reference evidence="10" key="1">
    <citation type="submission" date="2015-01" db="EMBL/GenBank/DDBJ databases">
        <authorList>
            <person name="Manzano-Marin A."/>
            <person name="Manzano-Marin A."/>
        </authorList>
    </citation>
    <scope>NUCLEOTIDE SEQUENCE [LARGE SCALE GENOMIC DNA]</scope>
    <source>
        <strain evidence="10">obscurior</strain>
    </source>
</reference>
<feature type="domain" description="Metallo-beta-lactamase" evidence="8">
    <location>
        <begin position="12"/>
        <end position="169"/>
    </location>
</feature>
<accession>A0A0H5C4V8</accession>
<dbReference type="InterPro" id="IPR001279">
    <property type="entry name" value="Metallo-B-lactamas"/>
</dbReference>
<keyword evidence="6 7" id="KW-0862">Zinc</keyword>
<evidence type="ECO:0000256" key="3">
    <source>
        <dbReference type="ARBA" id="ARBA00006759"/>
    </source>
</evidence>
<evidence type="ECO:0000259" key="8">
    <source>
        <dbReference type="SMART" id="SM00849"/>
    </source>
</evidence>
<dbReference type="SMART" id="SM00849">
    <property type="entry name" value="Lactamase_B"/>
    <property type="match status" value="1"/>
</dbReference>
<evidence type="ECO:0000256" key="1">
    <source>
        <dbReference type="ARBA" id="ARBA00001623"/>
    </source>
</evidence>
<dbReference type="PATRIC" id="fig|1594731.3.peg.41"/>
<keyword evidence="4 7" id="KW-0479">Metal-binding</keyword>
<dbReference type="Gene3D" id="3.60.15.10">
    <property type="entry name" value="Ribonuclease Z/Hydroxyacylglutathione hydrolase-like"/>
    <property type="match status" value="1"/>
</dbReference>
<dbReference type="GO" id="GO:0046872">
    <property type="term" value="F:metal ion binding"/>
    <property type="evidence" value="ECO:0007669"/>
    <property type="project" value="UniProtKB-KW"/>
</dbReference>
<dbReference type="UniPathway" id="UPA00619">
    <property type="reaction ID" value="UER00676"/>
</dbReference>
<keyword evidence="5 7" id="KW-0378">Hydrolase</keyword>
<dbReference type="SUPFAM" id="SSF56281">
    <property type="entry name" value="Metallo-hydrolase/oxidoreductase"/>
    <property type="match status" value="1"/>
</dbReference>
<dbReference type="InterPro" id="IPR035680">
    <property type="entry name" value="Clx_II_MBL"/>
</dbReference>
<dbReference type="InterPro" id="IPR017782">
    <property type="entry name" value="Hydroxyacylglutathione_Hdrlase"/>
</dbReference>
<organism evidence="9 10">
    <name type="scientific">Candidatus Westeberhardia cardiocondylae</name>
    <dbReference type="NCBI Taxonomy" id="1594731"/>
    <lineage>
        <taxon>Bacteria</taxon>
        <taxon>Pseudomonadati</taxon>
        <taxon>Pseudomonadota</taxon>
        <taxon>Gammaproteobacteria</taxon>
        <taxon>Enterobacterales</taxon>
        <taxon>Enterobacteriaceae</taxon>
        <taxon>ant endosymbionts</taxon>
        <taxon>Candidatus Westeberhardia</taxon>
    </lineage>
</organism>
<comment type="function">
    <text evidence="7">Thiolesterase that catalyzes the hydrolysis of S-D-lactoyl-glutathione to form glutathione and D-lactic acid.</text>
</comment>
<dbReference type="InterPro" id="IPR036866">
    <property type="entry name" value="RibonucZ/Hydroxyglut_hydro"/>
</dbReference>
<dbReference type="AlphaFoldDB" id="A0A0H5C4V8"/>
<keyword evidence="10" id="KW-1185">Reference proteome</keyword>
<evidence type="ECO:0000256" key="7">
    <source>
        <dbReference type="HAMAP-Rule" id="MF_01374"/>
    </source>
</evidence>
<evidence type="ECO:0000313" key="10">
    <source>
        <dbReference type="Proteomes" id="UP000242753"/>
    </source>
</evidence>
<gene>
    <name evidence="7 9" type="primary">gloB</name>
    <name evidence="9" type="ORF">WEOB_050</name>
</gene>
<dbReference type="RefSeq" id="WP_281263918.1">
    <property type="nucleotide sequence ID" value="NZ_LN774881.1"/>
</dbReference>
<dbReference type="Pfam" id="PF16123">
    <property type="entry name" value="HAGH_C"/>
    <property type="match status" value="1"/>
</dbReference>
<comment type="cofactor">
    <cofactor evidence="7">
        <name>Zn(2+)</name>
        <dbReference type="ChEBI" id="CHEBI:29105"/>
    </cofactor>
    <text evidence="7">Binds 2 Zn(2+) ions per subunit.</text>
</comment>
<comment type="subunit">
    <text evidence="7">Monomer.</text>
</comment>
<evidence type="ECO:0000256" key="5">
    <source>
        <dbReference type="ARBA" id="ARBA00022801"/>
    </source>
</evidence>
<dbReference type="PANTHER" id="PTHR43705">
    <property type="entry name" value="HYDROXYACYLGLUTATHIONE HYDROLASE"/>
    <property type="match status" value="1"/>
</dbReference>
<comment type="catalytic activity">
    <reaction evidence="1 7">
        <text>an S-(2-hydroxyacyl)glutathione + H2O = a 2-hydroxy carboxylate + glutathione + H(+)</text>
        <dbReference type="Rhea" id="RHEA:21864"/>
        <dbReference type="ChEBI" id="CHEBI:15377"/>
        <dbReference type="ChEBI" id="CHEBI:15378"/>
        <dbReference type="ChEBI" id="CHEBI:57925"/>
        <dbReference type="ChEBI" id="CHEBI:58896"/>
        <dbReference type="ChEBI" id="CHEBI:71261"/>
        <dbReference type="EC" id="3.1.2.6"/>
    </reaction>
</comment>
<feature type="binding site" evidence="7">
    <location>
        <position position="169"/>
    </location>
    <ligand>
        <name>Zn(2+)</name>
        <dbReference type="ChEBI" id="CHEBI:29105"/>
        <label>2</label>
    </ligand>
</feature>
<dbReference type="EMBL" id="LN774881">
    <property type="protein sequence ID" value="CEN32011.1"/>
    <property type="molecule type" value="Genomic_DNA"/>
</dbReference>
<sequence length="268" mass="31793">MKNFIRIHSDMDNYIWILFDKYKQCLIIDPGDIKKTLKTIKKNQLTPIAVLLTHHHNDHTNAVPKLKKIFSIEVYGPEETKKKGTTKILNQKNKIKLLNKKFHIISLPGHTLGHIGYYCNEYKHPLLFCGDTIFSAGCGNILKGKEKNMYKSIKKISNLPNDTLLFPSHEYTLNNINFSAYILPNDLNIKSYQKKIYYMRLKKQPTLPTILYIEKKINIYFNCNNINLQKKLNFKLKHNKTWCMLKELRKRKKIFDYFHKFKNKNKIK</sequence>
<dbReference type="InterPro" id="IPR032282">
    <property type="entry name" value="HAGH_C"/>
</dbReference>
<comment type="pathway">
    <text evidence="2 7">Secondary metabolite metabolism; methylglyoxal degradation; (R)-lactate from methylglyoxal: step 2/2.</text>
</comment>
<feature type="binding site" evidence="7">
    <location>
        <position position="59"/>
    </location>
    <ligand>
        <name>Zn(2+)</name>
        <dbReference type="ChEBI" id="CHEBI:29105"/>
        <label>2</label>
    </ligand>
</feature>
<evidence type="ECO:0000313" key="9">
    <source>
        <dbReference type="EMBL" id="CEN32011.1"/>
    </source>
</evidence>
<evidence type="ECO:0000256" key="6">
    <source>
        <dbReference type="ARBA" id="ARBA00022833"/>
    </source>
</evidence>
<dbReference type="GO" id="GO:0004416">
    <property type="term" value="F:hydroxyacylglutathione hydrolase activity"/>
    <property type="evidence" value="ECO:0007669"/>
    <property type="project" value="UniProtKB-UniRule"/>
</dbReference>
<dbReference type="Proteomes" id="UP000242753">
    <property type="component" value="Chromosome I"/>
</dbReference>
<feature type="binding site" evidence="7">
    <location>
        <position position="131"/>
    </location>
    <ligand>
        <name>Zn(2+)</name>
        <dbReference type="ChEBI" id="CHEBI:29105"/>
        <label>2</label>
    </ligand>
</feature>
<dbReference type="HAMAP" id="MF_01374">
    <property type="entry name" value="Glyoxalase_2"/>
    <property type="match status" value="1"/>
</dbReference>
<feature type="binding site" evidence="7">
    <location>
        <position position="58"/>
    </location>
    <ligand>
        <name>Zn(2+)</name>
        <dbReference type="ChEBI" id="CHEBI:29105"/>
        <label>2</label>
    </ligand>
</feature>
<dbReference type="InterPro" id="IPR050110">
    <property type="entry name" value="Glyoxalase_II_hydrolase"/>
</dbReference>
<feature type="binding site" evidence="7">
    <location>
        <position position="131"/>
    </location>
    <ligand>
        <name>Zn(2+)</name>
        <dbReference type="ChEBI" id="CHEBI:29105"/>
        <label>1</label>
    </ligand>
</feature>
<feature type="binding site" evidence="7">
    <location>
        <position position="56"/>
    </location>
    <ligand>
        <name>Zn(2+)</name>
        <dbReference type="ChEBI" id="CHEBI:29105"/>
        <label>1</label>
    </ligand>
</feature>
<dbReference type="EC" id="3.1.2.6" evidence="7"/>
<dbReference type="CDD" id="cd07723">
    <property type="entry name" value="hydroxyacylglutathione_hydrolase_MBL-fold"/>
    <property type="match status" value="1"/>
</dbReference>
<dbReference type="PANTHER" id="PTHR43705:SF1">
    <property type="entry name" value="HYDROXYACYLGLUTATHIONE HYDROLASE GLOB"/>
    <property type="match status" value="1"/>
</dbReference>
<dbReference type="KEGG" id="wca:WEOB_050"/>
<dbReference type="NCBIfam" id="TIGR03413">
    <property type="entry name" value="GSH_gloB"/>
    <property type="match status" value="1"/>
</dbReference>
<evidence type="ECO:0000256" key="2">
    <source>
        <dbReference type="ARBA" id="ARBA00004963"/>
    </source>
</evidence>
<comment type="similarity">
    <text evidence="3 7">Belongs to the metallo-beta-lactamase superfamily. Glyoxalase II family.</text>
</comment>
<protein>
    <recommendedName>
        <fullName evidence="7">Hydroxyacylglutathione hydrolase</fullName>
        <ecNumber evidence="7">3.1.2.6</ecNumber>
    </recommendedName>
    <alternativeName>
        <fullName evidence="7">Glyoxalase II</fullName>
        <shortName evidence="7">Glx II</shortName>
    </alternativeName>
</protein>
<evidence type="ECO:0000256" key="4">
    <source>
        <dbReference type="ARBA" id="ARBA00022723"/>
    </source>
</evidence>